<dbReference type="AlphaFoldDB" id="A0AAV6TKC8"/>
<name>A0AAV6TKC8_9ARAC</name>
<dbReference type="EMBL" id="JAFNEN010003069">
    <property type="protein sequence ID" value="KAG8172133.1"/>
    <property type="molecule type" value="Genomic_DNA"/>
</dbReference>
<proteinExistence type="predicted"/>
<sequence length="326" mass="36458">ALFPAAKDLVLQLDCDRDSIWFAVSPVGWASWHIIITVTFCGVGVFLFEGLPYFLSPTYYWDLVDRYEITHLYLYSNALGRMEKLGYAPSDKNHLSTLKACFSATTIVKPKYYDFMYTKVKKDIAFAAAYGATEIIGLCISLELTTNVYRGELPALCLGNDVQCVNEKGEPVEGEYGNLVIAKSCPNFFLGIWGDSDRSIARKNYFSKFSGKFSLGDFGIVNPFTKGFLICGRSDTTLNQGGLRFGSSEIYNVLDSIPEVRDSVCVSKYSTEMDESAVLFLQLETGCFYNESLIQRIREAISTELSPFHIPDVIIETKQIPVSITK</sequence>
<dbReference type="SUPFAM" id="SSF56801">
    <property type="entry name" value="Acetyl-CoA synthetase-like"/>
    <property type="match status" value="1"/>
</dbReference>
<keyword evidence="4" id="KW-1185">Reference proteome</keyword>
<reference evidence="3 4" key="1">
    <citation type="journal article" date="2022" name="Nat. Ecol. Evol.">
        <title>A masculinizing supergene underlies an exaggerated male reproductive morph in a spider.</title>
        <authorList>
            <person name="Hendrickx F."/>
            <person name="De Corte Z."/>
            <person name="Sonet G."/>
            <person name="Van Belleghem S.M."/>
            <person name="Kostlbacher S."/>
            <person name="Vangestel C."/>
        </authorList>
    </citation>
    <scope>NUCLEOTIDE SEQUENCE [LARGE SCALE GENOMIC DNA]</scope>
    <source>
        <strain evidence="3">W744_W776</strain>
    </source>
</reference>
<evidence type="ECO:0000313" key="4">
    <source>
        <dbReference type="Proteomes" id="UP000827092"/>
    </source>
</evidence>
<keyword evidence="1" id="KW-0812">Transmembrane</keyword>
<dbReference type="InterPro" id="IPR042099">
    <property type="entry name" value="ANL_N_sf"/>
</dbReference>
<comment type="caution">
    <text evidence="3">The sequence shown here is derived from an EMBL/GenBank/DDBJ whole genome shotgun (WGS) entry which is preliminary data.</text>
</comment>
<dbReference type="Pfam" id="PF00501">
    <property type="entry name" value="AMP-binding"/>
    <property type="match status" value="1"/>
</dbReference>
<dbReference type="InterPro" id="IPR000873">
    <property type="entry name" value="AMP-dep_synth/lig_dom"/>
</dbReference>
<dbReference type="Gene3D" id="3.40.50.12780">
    <property type="entry name" value="N-terminal domain of ligase-like"/>
    <property type="match status" value="1"/>
</dbReference>
<dbReference type="Proteomes" id="UP000827092">
    <property type="component" value="Unassembled WGS sequence"/>
</dbReference>
<protein>
    <recommendedName>
        <fullName evidence="2">AMP-dependent synthetase/ligase domain-containing protein</fullName>
    </recommendedName>
</protein>
<dbReference type="PANTHER" id="PTHR42921:SF1">
    <property type="entry name" value="ACETOACETYL-COA SYNTHETASE"/>
    <property type="match status" value="1"/>
</dbReference>
<dbReference type="Gene3D" id="3.30.300.30">
    <property type="match status" value="1"/>
</dbReference>
<dbReference type="GO" id="GO:0030729">
    <property type="term" value="F:acetoacetate-CoA ligase activity"/>
    <property type="evidence" value="ECO:0007669"/>
    <property type="project" value="TreeGrafter"/>
</dbReference>
<keyword evidence="1" id="KW-0472">Membrane</keyword>
<evidence type="ECO:0000256" key="1">
    <source>
        <dbReference type="SAM" id="Phobius"/>
    </source>
</evidence>
<organism evidence="3 4">
    <name type="scientific">Oedothorax gibbosus</name>
    <dbReference type="NCBI Taxonomy" id="931172"/>
    <lineage>
        <taxon>Eukaryota</taxon>
        <taxon>Metazoa</taxon>
        <taxon>Ecdysozoa</taxon>
        <taxon>Arthropoda</taxon>
        <taxon>Chelicerata</taxon>
        <taxon>Arachnida</taxon>
        <taxon>Araneae</taxon>
        <taxon>Araneomorphae</taxon>
        <taxon>Entelegynae</taxon>
        <taxon>Araneoidea</taxon>
        <taxon>Linyphiidae</taxon>
        <taxon>Erigoninae</taxon>
        <taxon>Oedothorax</taxon>
    </lineage>
</organism>
<feature type="domain" description="AMP-dependent synthetase/ligase" evidence="2">
    <location>
        <begin position="15"/>
        <end position="184"/>
    </location>
</feature>
<evidence type="ECO:0000313" key="3">
    <source>
        <dbReference type="EMBL" id="KAG8172133.1"/>
    </source>
</evidence>
<dbReference type="InterPro" id="IPR045851">
    <property type="entry name" value="AMP-bd_C_sf"/>
</dbReference>
<feature type="non-terminal residue" evidence="3">
    <location>
        <position position="1"/>
    </location>
</feature>
<dbReference type="PANTHER" id="PTHR42921">
    <property type="entry name" value="ACETOACETYL-COA SYNTHETASE"/>
    <property type="match status" value="1"/>
</dbReference>
<accession>A0AAV6TKC8</accession>
<keyword evidence="1" id="KW-1133">Transmembrane helix</keyword>
<gene>
    <name evidence="3" type="ORF">JTE90_010260</name>
</gene>
<evidence type="ECO:0000259" key="2">
    <source>
        <dbReference type="Pfam" id="PF00501"/>
    </source>
</evidence>
<feature type="transmembrane region" description="Helical" evidence="1">
    <location>
        <begin position="29"/>
        <end position="48"/>
    </location>
</feature>